<feature type="domain" description="Endonuclease/exonuclease/phosphatase" evidence="1">
    <location>
        <begin position="18"/>
        <end position="161"/>
    </location>
</feature>
<dbReference type="Gene3D" id="3.60.10.10">
    <property type="entry name" value="Endonuclease/exonuclease/phosphatase"/>
    <property type="match status" value="1"/>
</dbReference>
<gene>
    <name evidence="2" type="ORF">HRI_001745600</name>
</gene>
<protein>
    <recommendedName>
        <fullName evidence="1">Endonuclease/exonuclease/phosphatase domain-containing protein</fullName>
    </recommendedName>
</protein>
<dbReference type="EMBL" id="BSYR01000017">
    <property type="protein sequence ID" value="GMI80763.1"/>
    <property type="molecule type" value="Genomic_DNA"/>
</dbReference>
<sequence length="352" mass="40693">MARIRQVCGFPYGIEVSSVGRSGGLSFAWKETVSISLRSFSPRHIDVIINEDTEGSCWRCTGFYGAPEEQLREASWDLLRLLNDVPEVPWLVIGDFNEIMFANEKLGGLRRSERQMERFWTALSDCSLSDIGYSGSWYTWERGRTQVNNIRERLDRGVANGYWWELFPNFTLNHQVHSISDHCPLLLDTMGALRLARNWPCKFEACWLAEDSCESEVIKLWNESVGSIPLRLSHVCKGLNNWFREECHLKSIIVADLRKRLDQLWNQEPSDDVLGEIIETKLSLNMEADKDEVYWEQRARAIWLRNGDRNTSFFHRFASGRRQKNKIKKIVNSSGVVVSDSEGILNIASKYF</sequence>
<dbReference type="Pfam" id="PF03372">
    <property type="entry name" value="Exo_endo_phos"/>
    <property type="match status" value="1"/>
</dbReference>
<dbReference type="GO" id="GO:0003824">
    <property type="term" value="F:catalytic activity"/>
    <property type="evidence" value="ECO:0007669"/>
    <property type="project" value="InterPro"/>
</dbReference>
<dbReference type="OrthoDB" id="1751786at2759"/>
<organism evidence="2 3">
    <name type="scientific">Hibiscus trionum</name>
    <name type="common">Flower of an hour</name>
    <dbReference type="NCBI Taxonomy" id="183268"/>
    <lineage>
        <taxon>Eukaryota</taxon>
        <taxon>Viridiplantae</taxon>
        <taxon>Streptophyta</taxon>
        <taxon>Embryophyta</taxon>
        <taxon>Tracheophyta</taxon>
        <taxon>Spermatophyta</taxon>
        <taxon>Magnoliopsida</taxon>
        <taxon>eudicotyledons</taxon>
        <taxon>Gunneridae</taxon>
        <taxon>Pentapetalae</taxon>
        <taxon>rosids</taxon>
        <taxon>malvids</taxon>
        <taxon>Malvales</taxon>
        <taxon>Malvaceae</taxon>
        <taxon>Malvoideae</taxon>
        <taxon>Hibiscus</taxon>
    </lineage>
</organism>
<dbReference type="InterPro" id="IPR036691">
    <property type="entry name" value="Endo/exonu/phosph_ase_sf"/>
</dbReference>
<keyword evidence="3" id="KW-1185">Reference proteome</keyword>
<dbReference type="PANTHER" id="PTHR33710:SF62">
    <property type="entry name" value="DUF4283 DOMAIN PROTEIN"/>
    <property type="match status" value="1"/>
</dbReference>
<evidence type="ECO:0000313" key="3">
    <source>
        <dbReference type="Proteomes" id="UP001165190"/>
    </source>
</evidence>
<evidence type="ECO:0000259" key="1">
    <source>
        <dbReference type="Pfam" id="PF03372"/>
    </source>
</evidence>
<dbReference type="AlphaFoldDB" id="A0A9W7LY67"/>
<dbReference type="Proteomes" id="UP001165190">
    <property type="component" value="Unassembled WGS sequence"/>
</dbReference>
<evidence type="ECO:0000313" key="2">
    <source>
        <dbReference type="EMBL" id="GMI80763.1"/>
    </source>
</evidence>
<proteinExistence type="predicted"/>
<comment type="caution">
    <text evidence="2">The sequence shown here is derived from an EMBL/GenBank/DDBJ whole genome shotgun (WGS) entry which is preliminary data.</text>
</comment>
<reference evidence="2" key="1">
    <citation type="submission" date="2023-05" db="EMBL/GenBank/DDBJ databases">
        <title>Genome and transcriptome analyses reveal genes involved in the formation of fine ridges on petal epidermal cells in Hibiscus trionum.</title>
        <authorList>
            <person name="Koshimizu S."/>
            <person name="Masuda S."/>
            <person name="Ishii T."/>
            <person name="Shirasu K."/>
            <person name="Hoshino A."/>
            <person name="Arita M."/>
        </authorList>
    </citation>
    <scope>NUCLEOTIDE SEQUENCE</scope>
    <source>
        <strain evidence="2">Hamamatsu line</strain>
    </source>
</reference>
<dbReference type="SUPFAM" id="SSF56219">
    <property type="entry name" value="DNase I-like"/>
    <property type="match status" value="1"/>
</dbReference>
<dbReference type="PANTHER" id="PTHR33710">
    <property type="entry name" value="BNAC02G09200D PROTEIN"/>
    <property type="match status" value="1"/>
</dbReference>
<name>A0A9W7LY67_HIBTR</name>
<accession>A0A9W7LY67</accession>
<dbReference type="InterPro" id="IPR005135">
    <property type="entry name" value="Endo/exonuclease/phosphatase"/>
</dbReference>